<dbReference type="EMBL" id="JAFMPY010000012">
    <property type="protein sequence ID" value="MBO0904557.1"/>
    <property type="molecule type" value="Genomic_DNA"/>
</dbReference>
<feature type="non-terminal residue" evidence="1">
    <location>
        <position position="82"/>
    </location>
</feature>
<name>A0ABS3J4G3_9HYPH</name>
<proteinExistence type="predicted"/>
<dbReference type="RefSeq" id="WP_207351194.1">
    <property type="nucleotide sequence ID" value="NZ_JAFMPY010000012.1"/>
</dbReference>
<gene>
    <name evidence="1" type="ORF">J1C47_12990</name>
</gene>
<sequence>MRRDGLALLVEFAAAFFENELEVPERFEVSIGERFVDERPEVFGGLDFWRVGRLMDETHAVWNGEIGLCVIAGPVEDEDDEA</sequence>
<comment type="caution">
    <text evidence="1">The sequence shown here is derived from an EMBL/GenBank/DDBJ whole genome shotgun (WGS) entry which is preliminary data.</text>
</comment>
<evidence type="ECO:0000313" key="1">
    <source>
        <dbReference type="EMBL" id="MBO0904557.1"/>
    </source>
</evidence>
<organism evidence="1 2">
    <name type="scientific">Jiella sonneratiae</name>
    <dbReference type="NCBI Taxonomy" id="2816856"/>
    <lineage>
        <taxon>Bacteria</taxon>
        <taxon>Pseudomonadati</taxon>
        <taxon>Pseudomonadota</taxon>
        <taxon>Alphaproteobacteria</taxon>
        <taxon>Hyphomicrobiales</taxon>
        <taxon>Aurantimonadaceae</taxon>
        <taxon>Jiella</taxon>
    </lineage>
</organism>
<dbReference type="Proteomes" id="UP000664288">
    <property type="component" value="Unassembled WGS sequence"/>
</dbReference>
<protein>
    <submittedName>
        <fullName evidence="1">Uncharacterized protein</fullName>
    </submittedName>
</protein>
<reference evidence="1 2" key="1">
    <citation type="submission" date="2021-03" db="EMBL/GenBank/DDBJ databases">
        <title>Whole genome sequence of Jiella sp. MQZ13P-4.</title>
        <authorList>
            <person name="Tuo L."/>
        </authorList>
    </citation>
    <scope>NUCLEOTIDE SEQUENCE [LARGE SCALE GENOMIC DNA]</scope>
    <source>
        <strain evidence="1 2">MQZ13P-4</strain>
    </source>
</reference>
<evidence type="ECO:0000313" key="2">
    <source>
        <dbReference type="Proteomes" id="UP000664288"/>
    </source>
</evidence>
<keyword evidence="2" id="KW-1185">Reference proteome</keyword>
<accession>A0ABS3J4G3</accession>